<dbReference type="FunFam" id="1.25.40.10:FF:000637">
    <property type="entry name" value="Pentatricopeptide repeat-containing protein"/>
    <property type="match status" value="1"/>
</dbReference>
<dbReference type="Pfam" id="PF20431">
    <property type="entry name" value="E_motif"/>
    <property type="match status" value="1"/>
</dbReference>
<reference evidence="4" key="1">
    <citation type="journal article" date="2019" name="Gigascience">
        <title>De novo genome assembly of the endangered Acer yangbiense, a plant species with extremely small populations endemic to Yunnan Province, China.</title>
        <authorList>
            <person name="Yang J."/>
            <person name="Wariss H.M."/>
            <person name="Tao L."/>
            <person name="Zhang R."/>
            <person name="Yun Q."/>
            <person name="Hollingsworth P."/>
            <person name="Dao Z."/>
            <person name="Luo G."/>
            <person name="Guo H."/>
            <person name="Ma Y."/>
            <person name="Sun W."/>
        </authorList>
    </citation>
    <scope>NUCLEOTIDE SEQUENCE [LARGE SCALE GENOMIC DNA]</scope>
    <source>
        <strain evidence="4">cv. Malutang</strain>
    </source>
</reference>
<evidence type="ECO:0000256" key="1">
    <source>
        <dbReference type="ARBA" id="ARBA00022737"/>
    </source>
</evidence>
<name>A0A5C7GUL1_9ROSI</name>
<dbReference type="Proteomes" id="UP000323000">
    <property type="component" value="Chromosome 13"/>
</dbReference>
<dbReference type="EMBL" id="VAHF01000013">
    <property type="protein sequence ID" value="TXG48137.1"/>
    <property type="molecule type" value="Genomic_DNA"/>
</dbReference>
<comment type="caution">
    <text evidence="3">The sequence shown here is derived from an EMBL/GenBank/DDBJ whole genome shotgun (WGS) entry which is preliminary data.</text>
</comment>
<feature type="repeat" description="PPR" evidence="2">
    <location>
        <begin position="150"/>
        <end position="184"/>
    </location>
</feature>
<dbReference type="Pfam" id="PF01535">
    <property type="entry name" value="PPR"/>
    <property type="match status" value="5"/>
</dbReference>
<evidence type="ECO:0000313" key="3">
    <source>
        <dbReference type="EMBL" id="TXG48137.1"/>
    </source>
</evidence>
<organism evidence="3 4">
    <name type="scientific">Acer yangbiense</name>
    <dbReference type="NCBI Taxonomy" id="1000413"/>
    <lineage>
        <taxon>Eukaryota</taxon>
        <taxon>Viridiplantae</taxon>
        <taxon>Streptophyta</taxon>
        <taxon>Embryophyta</taxon>
        <taxon>Tracheophyta</taxon>
        <taxon>Spermatophyta</taxon>
        <taxon>Magnoliopsida</taxon>
        <taxon>eudicotyledons</taxon>
        <taxon>Gunneridae</taxon>
        <taxon>Pentapetalae</taxon>
        <taxon>rosids</taxon>
        <taxon>malvids</taxon>
        <taxon>Sapindales</taxon>
        <taxon>Sapindaceae</taxon>
        <taxon>Hippocastanoideae</taxon>
        <taxon>Acereae</taxon>
        <taxon>Acer</taxon>
    </lineage>
</organism>
<accession>A0A5C7GUL1</accession>
<dbReference type="PANTHER" id="PTHR47926">
    <property type="entry name" value="PENTATRICOPEPTIDE REPEAT-CONTAINING PROTEIN"/>
    <property type="match status" value="1"/>
</dbReference>
<dbReference type="OrthoDB" id="185373at2759"/>
<dbReference type="GO" id="GO:0009451">
    <property type="term" value="P:RNA modification"/>
    <property type="evidence" value="ECO:0007669"/>
    <property type="project" value="InterPro"/>
</dbReference>
<feature type="repeat" description="PPR" evidence="2">
    <location>
        <begin position="489"/>
        <end position="523"/>
    </location>
</feature>
<feature type="repeat" description="PPR" evidence="2">
    <location>
        <begin position="387"/>
        <end position="421"/>
    </location>
</feature>
<proteinExistence type="predicted"/>
<gene>
    <name evidence="3" type="ORF">EZV62_027431</name>
</gene>
<dbReference type="PANTHER" id="PTHR47926:SF375">
    <property type="entry name" value="PENTATRICOPEPTIDE REPEAT-CONTAINING PROTEIN"/>
    <property type="match status" value="1"/>
</dbReference>
<dbReference type="FunFam" id="1.25.40.10:FF:000627">
    <property type="entry name" value="Pentatricopeptide repeat-containing protein"/>
    <property type="match status" value="1"/>
</dbReference>
<dbReference type="GO" id="GO:0003723">
    <property type="term" value="F:RNA binding"/>
    <property type="evidence" value="ECO:0007669"/>
    <property type="project" value="InterPro"/>
</dbReference>
<evidence type="ECO:0000256" key="2">
    <source>
        <dbReference type="PROSITE-ProRule" id="PRU00708"/>
    </source>
</evidence>
<protein>
    <recommendedName>
        <fullName evidence="5">Pentatricopeptide repeat-containing protein</fullName>
    </recommendedName>
</protein>
<dbReference type="PROSITE" id="PS51375">
    <property type="entry name" value="PPR"/>
    <property type="match status" value="6"/>
</dbReference>
<dbReference type="InterPro" id="IPR046960">
    <property type="entry name" value="PPR_At4g14850-like_plant"/>
</dbReference>
<dbReference type="AlphaFoldDB" id="A0A5C7GUL1"/>
<dbReference type="InterPro" id="IPR046848">
    <property type="entry name" value="E_motif"/>
</dbReference>
<evidence type="ECO:0000313" key="4">
    <source>
        <dbReference type="Proteomes" id="UP000323000"/>
    </source>
</evidence>
<evidence type="ECO:0008006" key="5">
    <source>
        <dbReference type="Google" id="ProtNLM"/>
    </source>
</evidence>
<dbReference type="InterPro" id="IPR011990">
    <property type="entry name" value="TPR-like_helical_dom_sf"/>
</dbReference>
<feature type="repeat" description="PPR" evidence="2">
    <location>
        <begin position="458"/>
        <end position="488"/>
    </location>
</feature>
<dbReference type="Gene3D" id="1.25.40.10">
    <property type="entry name" value="Tetratricopeptide repeat domain"/>
    <property type="match status" value="4"/>
</dbReference>
<sequence>MPCSVSRFTLKGLSLSKLQKIIPKKWKPSVEIEKLDAEENHESMISNLLISLKEFASQGHLAKAFEVFSLIWRNVSCVESRDVVLHSTSSVLLCSKNVKSIKHGQQLHGFIIFSGMEQHPLLVRRLVDFYSSFDLVVDARIVVETSSVSIALPWNLLISAYIRNGLFGEALSAYKRMVGRGIVADKFTYPSVLKACGEMLDVGFGREVHQAIDAGCDEWNLFVHNALVAMYGRFGEVGVAHCLFDKMPMRDAVSWNTIISIYASKGMWDEAMELFEKMLEEDVEVNIITWNTIAGGCLRKGNFNLALRLISQMILRGAYLDPVAIIIGLGACSHIGAIKLGKQIHGYAICSSYDKYDNVRNAMITMYARCQDLERAYMMFRLVEEKSIITWNSMLSGYSHMDRSEEASFLFKELLLSGIEPNYVTIASILPLCARVANLQHGKEFHCYITRRQIFKDYLLLWNALVDMYARSGKVVEAKRVFDSMSTRDEVTYTSLIAGYGVQGDGKTALKLFDEMIKFQIKPDHVTMVAVLSACSHSGLVIEGQMLFEKMSIVYGIFPRLEHFACMVDLYGRAGLLNKAKGIITKMPYKPTPAMWATLLGACQIHGNTDTGEWAAGKLLEMKHENSGYYVLIANMYAAAGRQDKLAEVRTSMRDMGVKKAPGCSWIDVGTGFSSFLAGDTSNLQSWEIYPMLGGLTELMKAAGYVRSEDSEDERMWKGRFRYDVTTSEIKATPAEYGRVLLVPWGSNRLYQFDATLATACNLSAWECSGYVLFRSRSEFDQVAA</sequence>
<feature type="repeat" description="PPR" evidence="2">
    <location>
        <begin position="251"/>
        <end position="285"/>
    </location>
</feature>
<dbReference type="InterPro" id="IPR002885">
    <property type="entry name" value="PPR_rpt"/>
</dbReference>
<dbReference type="SUPFAM" id="SSF48452">
    <property type="entry name" value="TPR-like"/>
    <property type="match status" value="1"/>
</dbReference>
<feature type="repeat" description="PPR" evidence="2">
    <location>
        <begin position="286"/>
        <end position="320"/>
    </location>
</feature>
<dbReference type="Pfam" id="PF13041">
    <property type="entry name" value="PPR_2"/>
    <property type="match status" value="3"/>
</dbReference>
<keyword evidence="1" id="KW-0677">Repeat</keyword>
<keyword evidence="4" id="KW-1185">Reference proteome</keyword>
<dbReference type="FunFam" id="1.25.40.10:FF:000393">
    <property type="entry name" value="Pentatricopeptide repeat-containing protein At1g20230"/>
    <property type="match status" value="1"/>
</dbReference>
<dbReference type="NCBIfam" id="TIGR00756">
    <property type="entry name" value="PPR"/>
    <property type="match status" value="6"/>
</dbReference>